<protein>
    <submittedName>
        <fullName evidence="1">Uncharacterized protein</fullName>
    </submittedName>
</protein>
<dbReference type="AlphaFoldDB" id="A7E4E4"/>
<proteinExistence type="predicted"/>
<dbReference type="KEGG" id="ssl:SS1G_00166"/>
<dbReference type="InParanoid" id="A7E4E4"/>
<evidence type="ECO:0000313" key="1">
    <source>
        <dbReference type="EMBL" id="EDN90766.1"/>
    </source>
</evidence>
<name>A7E4E4_SCLS1</name>
<dbReference type="RefSeq" id="XP_001598080.1">
    <property type="nucleotide sequence ID" value="XM_001598030.1"/>
</dbReference>
<reference evidence="2" key="1">
    <citation type="journal article" date="2011" name="PLoS Genet.">
        <title>Genomic analysis of the necrotrophic fungal pathogens Sclerotinia sclerotiorum and Botrytis cinerea.</title>
        <authorList>
            <person name="Amselem J."/>
            <person name="Cuomo C.A."/>
            <person name="van Kan J.A."/>
            <person name="Viaud M."/>
            <person name="Benito E.P."/>
            <person name="Couloux A."/>
            <person name="Coutinho P.M."/>
            <person name="de Vries R.P."/>
            <person name="Dyer P.S."/>
            <person name="Fillinger S."/>
            <person name="Fournier E."/>
            <person name="Gout L."/>
            <person name="Hahn M."/>
            <person name="Kohn L."/>
            <person name="Lapalu N."/>
            <person name="Plummer K.M."/>
            <person name="Pradier J.M."/>
            <person name="Quevillon E."/>
            <person name="Sharon A."/>
            <person name="Simon A."/>
            <person name="ten Have A."/>
            <person name="Tudzynski B."/>
            <person name="Tudzynski P."/>
            <person name="Wincker P."/>
            <person name="Andrew M."/>
            <person name="Anthouard V."/>
            <person name="Beever R.E."/>
            <person name="Beffa R."/>
            <person name="Benoit I."/>
            <person name="Bouzid O."/>
            <person name="Brault B."/>
            <person name="Chen Z."/>
            <person name="Choquer M."/>
            <person name="Collemare J."/>
            <person name="Cotton P."/>
            <person name="Danchin E.G."/>
            <person name="Da Silva C."/>
            <person name="Gautier A."/>
            <person name="Giraud C."/>
            <person name="Giraud T."/>
            <person name="Gonzalez C."/>
            <person name="Grossetete S."/>
            <person name="Guldener U."/>
            <person name="Henrissat B."/>
            <person name="Howlett B.J."/>
            <person name="Kodira C."/>
            <person name="Kretschmer M."/>
            <person name="Lappartient A."/>
            <person name="Leroch M."/>
            <person name="Levis C."/>
            <person name="Mauceli E."/>
            <person name="Neuveglise C."/>
            <person name="Oeser B."/>
            <person name="Pearson M."/>
            <person name="Poulain J."/>
            <person name="Poussereau N."/>
            <person name="Quesneville H."/>
            <person name="Rascle C."/>
            <person name="Schumacher J."/>
            <person name="Segurens B."/>
            <person name="Sexton A."/>
            <person name="Silva E."/>
            <person name="Sirven C."/>
            <person name="Soanes D.M."/>
            <person name="Talbot N.J."/>
            <person name="Templeton M."/>
            <person name="Yandava C."/>
            <person name="Yarden O."/>
            <person name="Zeng Q."/>
            <person name="Rollins J.A."/>
            <person name="Lebrun M.H."/>
            <person name="Dickman M."/>
        </authorList>
    </citation>
    <scope>NUCLEOTIDE SEQUENCE [LARGE SCALE GENOMIC DNA]</scope>
    <source>
        <strain evidence="2">ATCC 18683 / 1980 / Ss-1</strain>
    </source>
</reference>
<dbReference type="Proteomes" id="UP000001312">
    <property type="component" value="Unassembled WGS sequence"/>
</dbReference>
<keyword evidence="2" id="KW-1185">Reference proteome</keyword>
<evidence type="ECO:0000313" key="2">
    <source>
        <dbReference type="Proteomes" id="UP000001312"/>
    </source>
</evidence>
<organism evidence="1 2">
    <name type="scientific">Sclerotinia sclerotiorum (strain ATCC 18683 / 1980 / Ss-1)</name>
    <name type="common">White mold</name>
    <name type="synonym">Whetzelinia sclerotiorum</name>
    <dbReference type="NCBI Taxonomy" id="665079"/>
    <lineage>
        <taxon>Eukaryota</taxon>
        <taxon>Fungi</taxon>
        <taxon>Dikarya</taxon>
        <taxon>Ascomycota</taxon>
        <taxon>Pezizomycotina</taxon>
        <taxon>Leotiomycetes</taxon>
        <taxon>Helotiales</taxon>
        <taxon>Sclerotiniaceae</taxon>
        <taxon>Sclerotinia</taxon>
    </lineage>
</organism>
<sequence>MGMIVKEAGLEDKNESSKLITDVSSILIVLSQSIFSIIYAWQYQ</sequence>
<accession>A7E4E4</accession>
<dbReference type="HOGENOM" id="CLU_3224849_0_0_1"/>
<dbReference type="EMBL" id="CH476621">
    <property type="protein sequence ID" value="EDN90766.1"/>
    <property type="molecule type" value="Genomic_DNA"/>
</dbReference>
<gene>
    <name evidence="1" type="ORF">SS1G_00166</name>
</gene>
<dbReference type="GeneID" id="5494694"/>